<accession>A0A166CS49</accession>
<evidence type="ECO:0000313" key="18">
    <source>
        <dbReference type="EMBL" id="KZT37756.1"/>
    </source>
</evidence>
<evidence type="ECO:0000256" key="9">
    <source>
        <dbReference type="ARBA" id="ARBA00022848"/>
    </source>
</evidence>
<keyword evidence="7" id="KW-0479">Metal-binding</keyword>
<evidence type="ECO:0000256" key="1">
    <source>
        <dbReference type="ARBA" id="ARBA00001970"/>
    </source>
</evidence>
<evidence type="ECO:0000256" key="5">
    <source>
        <dbReference type="ARBA" id="ARBA00022490"/>
    </source>
</evidence>
<evidence type="ECO:0000259" key="17">
    <source>
        <dbReference type="PROSITE" id="PS50191"/>
    </source>
</evidence>
<dbReference type="InterPro" id="IPR001251">
    <property type="entry name" value="CRAL-TRIO_dom"/>
</dbReference>
<name>A0A166CS49_9AGAM</name>
<dbReference type="GO" id="GO:0005789">
    <property type="term" value="C:endoplasmic reticulum membrane"/>
    <property type="evidence" value="ECO:0007669"/>
    <property type="project" value="UniProtKB-SubCell"/>
</dbReference>
<evidence type="ECO:0000256" key="2">
    <source>
        <dbReference type="ARBA" id="ARBA00004406"/>
    </source>
</evidence>
<dbReference type="GO" id="GO:0046872">
    <property type="term" value="F:metal ion binding"/>
    <property type="evidence" value="ECO:0007669"/>
    <property type="project" value="UniProtKB-KW"/>
</dbReference>
<dbReference type="GO" id="GO:0032541">
    <property type="term" value="C:cortical endoplasmic reticulum"/>
    <property type="evidence" value="ECO:0007669"/>
    <property type="project" value="TreeGrafter"/>
</dbReference>
<evidence type="ECO:0000256" key="14">
    <source>
        <dbReference type="ARBA" id="ARBA00024180"/>
    </source>
</evidence>
<dbReference type="GO" id="GO:0005886">
    <property type="term" value="C:plasma membrane"/>
    <property type="evidence" value="ECO:0007669"/>
    <property type="project" value="TreeGrafter"/>
</dbReference>
<comment type="subcellular location">
    <subcellularLocation>
        <location evidence="15">Cytoplasm</location>
    </subcellularLocation>
    <subcellularLocation>
        <location evidence="2 15">Endoplasmic reticulum membrane</location>
        <topology evidence="2 15">Peripheral membrane protein</topology>
    </subcellularLocation>
    <subcellularLocation>
        <location evidence="15">Microsome membrane</location>
        <topology evidence="15">Peripheral membrane protein</topology>
    </subcellularLocation>
</comment>
<protein>
    <recommendedName>
        <fullName evidence="15">Phosphatidylinositol transfer protein SFH5</fullName>
        <shortName evidence="15">PITP SFH5</shortName>
    </recommendedName>
</protein>
<comment type="cofactor">
    <cofactor evidence="1">
        <name>heme b</name>
        <dbReference type="ChEBI" id="CHEBI:60344"/>
    </cofactor>
</comment>
<dbReference type="GO" id="GO:0017157">
    <property type="term" value="P:regulation of exocytosis"/>
    <property type="evidence" value="ECO:0007669"/>
    <property type="project" value="TreeGrafter"/>
</dbReference>
<evidence type="ECO:0000256" key="12">
    <source>
        <dbReference type="ARBA" id="ARBA00023136"/>
    </source>
</evidence>
<evidence type="ECO:0000256" key="10">
    <source>
        <dbReference type="ARBA" id="ARBA00023004"/>
    </source>
</evidence>
<feature type="region of interest" description="Disordered" evidence="16">
    <location>
        <begin position="1"/>
        <end position="20"/>
    </location>
</feature>
<feature type="domain" description="CRAL-TRIO" evidence="17">
    <location>
        <begin position="152"/>
        <end position="327"/>
    </location>
</feature>
<gene>
    <name evidence="18" type="ORF">SISSUDRAFT_1048067</name>
</gene>
<dbReference type="InterPro" id="IPR042938">
    <property type="entry name" value="Sfh5"/>
</dbReference>
<dbReference type="SUPFAM" id="SSF52087">
    <property type="entry name" value="CRAL/TRIO domain"/>
    <property type="match status" value="1"/>
</dbReference>
<dbReference type="GO" id="GO:0005829">
    <property type="term" value="C:cytosol"/>
    <property type="evidence" value="ECO:0007669"/>
    <property type="project" value="TreeGrafter"/>
</dbReference>
<keyword evidence="8 15" id="KW-0256">Endoplasmic reticulum</keyword>
<proteinExistence type="inferred from homology"/>
<evidence type="ECO:0000256" key="16">
    <source>
        <dbReference type="SAM" id="MobiDB-lite"/>
    </source>
</evidence>
<dbReference type="Proteomes" id="UP000076798">
    <property type="component" value="Unassembled WGS sequence"/>
</dbReference>
<keyword evidence="5 15" id="KW-0963">Cytoplasm</keyword>
<dbReference type="PROSITE" id="PS50191">
    <property type="entry name" value="CRAL_TRIO"/>
    <property type="match status" value="1"/>
</dbReference>
<dbReference type="STRING" id="1314776.A0A166CS49"/>
<keyword evidence="4 15" id="KW-0813">Transport</keyword>
<keyword evidence="9 15" id="KW-0492">Microsome</keyword>
<dbReference type="SMART" id="SM00516">
    <property type="entry name" value="SEC14"/>
    <property type="match status" value="1"/>
</dbReference>
<keyword evidence="12 15" id="KW-0472">Membrane</keyword>
<comment type="catalytic activity">
    <reaction evidence="13">
        <text>a 1,2-diacyl-sn-glycero-3-phospho-(1D-myo-inositol)(in) = a 1,2-diacyl-sn-glycero-3-phospho-(1D-myo-inositol)(out)</text>
        <dbReference type="Rhea" id="RHEA:38691"/>
        <dbReference type="ChEBI" id="CHEBI:57880"/>
    </reaction>
    <physiologicalReaction direction="left-to-right" evidence="13">
        <dbReference type="Rhea" id="RHEA:38692"/>
    </physiologicalReaction>
</comment>
<evidence type="ECO:0000256" key="6">
    <source>
        <dbReference type="ARBA" id="ARBA00022617"/>
    </source>
</evidence>
<evidence type="ECO:0000256" key="8">
    <source>
        <dbReference type="ARBA" id="ARBA00022824"/>
    </source>
</evidence>
<reference evidence="18 19" key="1">
    <citation type="journal article" date="2016" name="Mol. Biol. Evol.">
        <title>Comparative Genomics of Early-Diverging Mushroom-Forming Fungi Provides Insights into the Origins of Lignocellulose Decay Capabilities.</title>
        <authorList>
            <person name="Nagy L.G."/>
            <person name="Riley R."/>
            <person name="Tritt A."/>
            <person name="Adam C."/>
            <person name="Daum C."/>
            <person name="Floudas D."/>
            <person name="Sun H."/>
            <person name="Yadav J.S."/>
            <person name="Pangilinan J."/>
            <person name="Larsson K.H."/>
            <person name="Matsuura K."/>
            <person name="Barry K."/>
            <person name="Labutti K."/>
            <person name="Kuo R."/>
            <person name="Ohm R.A."/>
            <person name="Bhattacharya S.S."/>
            <person name="Shirouzu T."/>
            <person name="Yoshinaga Y."/>
            <person name="Martin F.M."/>
            <person name="Grigoriev I.V."/>
            <person name="Hibbett D.S."/>
        </authorList>
    </citation>
    <scope>NUCLEOTIDE SEQUENCE [LARGE SCALE GENOMIC DNA]</scope>
    <source>
        <strain evidence="18 19">HHB10207 ss-3</strain>
    </source>
</reference>
<comment type="function">
    <text evidence="14">Non-classical phosphatidylinositol (PtdIns) transfer protein (PITP), which exhibits PtdIns-binding/transfer activity in the absence of detectable PtdCho-binding/transfer activity. Regulates PtdIns(4,5)P2 homeostasis at the plasma membrane. Heme-binding protein that may play a role in organic oxidant-induced stress responses.</text>
</comment>
<evidence type="ECO:0000256" key="11">
    <source>
        <dbReference type="ARBA" id="ARBA00023055"/>
    </source>
</evidence>
<dbReference type="CDD" id="cd00170">
    <property type="entry name" value="SEC14"/>
    <property type="match status" value="1"/>
</dbReference>
<keyword evidence="10" id="KW-0408">Iron</keyword>
<evidence type="ECO:0000256" key="15">
    <source>
        <dbReference type="RuleBase" id="RU367059"/>
    </source>
</evidence>
<evidence type="ECO:0000256" key="4">
    <source>
        <dbReference type="ARBA" id="ARBA00022448"/>
    </source>
</evidence>
<dbReference type="Gene3D" id="3.40.525.10">
    <property type="entry name" value="CRAL-TRIO lipid binding domain"/>
    <property type="match status" value="1"/>
</dbReference>
<evidence type="ECO:0000256" key="13">
    <source>
        <dbReference type="ARBA" id="ARBA00024146"/>
    </source>
</evidence>
<evidence type="ECO:0000313" key="19">
    <source>
        <dbReference type="Proteomes" id="UP000076798"/>
    </source>
</evidence>
<dbReference type="OrthoDB" id="75724at2759"/>
<keyword evidence="11 15" id="KW-0445">Lipid transport</keyword>
<dbReference type="AlphaFoldDB" id="A0A166CS49"/>
<dbReference type="InterPro" id="IPR036865">
    <property type="entry name" value="CRAL-TRIO_dom_sf"/>
</dbReference>
<dbReference type="InterPro" id="IPR036273">
    <property type="entry name" value="CRAL/TRIO_N_dom_sf"/>
</dbReference>
<dbReference type="EMBL" id="KV428077">
    <property type="protein sequence ID" value="KZT37756.1"/>
    <property type="molecule type" value="Genomic_DNA"/>
</dbReference>
<dbReference type="SUPFAM" id="SSF46938">
    <property type="entry name" value="CRAL/TRIO N-terminal domain"/>
    <property type="match status" value="1"/>
</dbReference>
<organism evidence="18 19">
    <name type="scientific">Sistotremastrum suecicum HHB10207 ss-3</name>
    <dbReference type="NCBI Taxonomy" id="1314776"/>
    <lineage>
        <taxon>Eukaryota</taxon>
        <taxon>Fungi</taxon>
        <taxon>Dikarya</taxon>
        <taxon>Basidiomycota</taxon>
        <taxon>Agaricomycotina</taxon>
        <taxon>Agaricomycetes</taxon>
        <taxon>Sistotremastrales</taxon>
        <taxon>Sistotremastraceae</taxon>
        <taxon>Sistotremastrum</taxon>
    </lineage>
</organism>
<evidence type="ECO:0000256" key="3">
    <source>
        <dbReference type="ARBA" id="ARBA00006667"/>
    </source>
</evidence>
<dbReference type="Pfam" id="PF00650">
    <property type="entry name" value="CRAL_TRIO"/>
    <property type="match status" value="1"/>
</dbReference>
<evidence type="ECO:0000256" key="7">
    <source>
        <dbReference type="ARBA" id="ARBA00022723"/>
    </source>
</evidence>
<dbReference type="PANTHER" id="PTHR47669:SF1">
    <property type="entry name" value="PHOSPHATIDYLINOSITOL TRANSFER PROTEIN SFH5"/>
    <property type="match status" value="1"/>
</dbReference>
<dbReference type="GO" id="GO:0008526">
    <property type="term" value="F:phosphatidylinositol transfer activity"/>
    <property type="evidence" value="ECO:0007669"/>
    <property type="project" value="UniProtKB-UniRule"/>
</dbReference>
<sequence length="327" mass="36489">MASTDLPAAAATAGQIPPVPAMFETVTAPQPAPAEAPAPVVAEAKVEAQPNSVPEHPEPQNALTQKFTEKEWAALRDFRATLPQLLKDSYADEPSKVPTSVKLWGVELNLDGVKTAKESVVLMKFLRARNLSVQEAGRMIVNTIRWREEFKVDEALQEQFPEEVFGSLGRIYGKDKGGRPVIYNMYGGNQDLKEIFRDTDRFMRWRVALMERSVLLLDFETIDQTVQIHDYLGVGMGSRTPESKRAVAEATNVFQSHYPELLYKKFFVNVPTIMSWLFWAFKAFLPAATIAKMSVVGTGSHAIGKELLPVIDKSELPERYGGEAKDF</sequence>
<dbReference type="GO" id="GO:0043001">
    <property type="term" value="P:Golgi to plasma membrane protein transport"/>
    <property type="evidence" value="ECO:0007669"/>
    <property type="project" value="TreeGrafter"/>
</dbReference>
<comment type="similarity">
    <text evidence="3 15">Belongs to the SFH5 family.</text>
</comment>
<keyword evidence="19" id="KW-1185">Reference proteome</keyword>
<dbReference type="PANTHER" id="PTHR47669">
    <property type="entry name" value="PHOSPHATIDYLINOSITOL TRANSFER PROTEIN SFH5"/>
    <property type="match status" value="1"/>
</dbReference>
<keyword evidence="6" id="KW-0349">Heme</keyword>